<dbReference type="KEGG" id="pstg:E8M01_07210"/>
<name>A0A4D7ARN5_9HYPH</name>
<dbReference type="CDD" id="cd00143">
    <property type="entry name" value="PP2Cc"/>
    <property type="match status" value="1"/>
</dbReference>
<dbReference type="SMART" id="SM00331">
    <property type="entry name" value="PP2C_SIG"/>
    <property type="match status" value="1"/>
</dbReference>
<dbReference type="Pfam" id="PF13672">
    <property type="entry name" value="PP2C_2"/>
    <property type="match status" value="1"/>
</dbReference>
<sequence>MPARRSPQDNGLTFETAAASHVGCVRGENQDAFIARSDIGLWAVADGVGGLSDGQLASATMVEALATIGPPATAADLLAQFEERAWQANRALRRYAVEKEVSLGTTVVALLVFDDAYACVWAGDSRLYLVRDGAISCVSEDHTEAAALLKRGLVTAEEAQNWPRRNIITRAIGVVDEVELDIAQGKAEDGDVFVLCSDGLNTHLADAEILALLAGRTPRAACDALVDATLSRGATDNVTVIVVCLRGHEKTGSTRNPRERTVLMSRRNAADG</sequence>
<dbReference type="OrthoDB" id="9801841at2"/>
<dbReference type="PROSITE" id="PS51746">
    <property type="entry name" value="PPM_2"/>
    <property type="match status" value="1"/>
</dbReference>
<evidence type="ECO:0000313" key="2">
    <source>
        <dbReference type="EMBL" id="QCI64054.1"/>
    </source>
</evidence>
<dbReference type="Gene3D" id="3.60.40.10">
    <property type="entry name" value="PPM-type phosphatase domain"/>
    <property type="match status" value="1"/>
</dbReference>
<proteinExistence type="predicted"/>
<dbReference type="GO" id="GO:0004722">
    <property type="term" value="F:protein serine/threonine phosphatase activity"/>
    <property type="evidence" value="ECO:0007669"/>
    <property type="project" value="InterPro"/>
</dbReference>
<dbReference type="Proteomes" id="UP000298781">
    <property type="component" value="Chromosome"/>
</dbReference>
<protein>
    <submittedName>
        <fullName evidence="2">Serine/threonine-protein phosphatase</fullName>
    </submittedName>
</protein>
<keyword evidence="3" id="KW-1185">Reference proteome</keyword>
<dbReference type="RefSeq" id="WP_136959510.1">
    <property type="nucleotide sequence ID" value="NZ_CP039690.1"/>
</dbReference>
<accession>A0A4D7ARN5</accession>
<gene>
    <name evidence="2" type="ORF">E8M01_07210</name>
</gene>
<evidence type="ECO:0000259" key="1">
    <source>
        <dbReference type="PROSITE" id="PS51746"/>
    </source>
</evidence>
<dbReference type="SUPFAM" id="SSF81606">
    <property type="entry name" value="PP2C-like"/>
    <property type="match status" value="1"/>
</dbReference>
<organism evidence="2 3">
    <name type="scientific">Phreatobacter stygius</name>
    <dbReference type="NCBI Taxonomy" id="1940610"/>
    <lineage>
        <taxon>Bacteria</taxon>
        <taxon>Pseudomonadati</taxon>
        <taxon>Pseudomonadota</taxon>
        <taxon>Alphaproteobacteria</taxon>
        <taxon>Hyphomicrobiales</taxon>
        <taxon>Phreatobacteraceae</taxon>
        <taxon>Phreatobacter</taxon>
    </lineage>
</organism>
<dbReference type="AlphaFoldDB" id="A0A4D7ARN5"/>
<dbReference type="InterPro" id="IPR015655">
    <property type="entry name" value="PP2C"/>
</dbReference>
<dbReference type="SMART" id="SM00332">
    <property type="entry name" value="PP2Cc"/>
    <property type="match status" value="1"/>
</dbReference>
<dbReference type="EMBL" id="CP039690">
    <property type="protein sequence ID" value="QCI64054.1"/>
    <property type="molecule type" value="Genomic_DNA"/>
</dbReference>
<feature type="domain" description="PPM-type phosphatase" evidence="1">
    <location>
        <begin position="16"/>
        <end position="245"/>
    </location>
</feature>
<reference evidence="2 3" key="1">
    <citation type="submission" date="2019-04" db="EMBL/GenBank/DDBJ databases">
        <title>Phreatobacter aquaticus sp. nov.</title>
        <authorList>
            <person name="Choi A."/>
        </authorList>
    </citation>
    <scope>NUCLEOTIDE SEQUENCE [LARGE SCALE GENOMIC DNA]</scope>
    <source>
        <strain evidence="2 3">KCTC 52518</strain>
    </source>
</reference>
<evidence type="ECO:0000313" key="3">
    <source>
        <dbReference type="Proteomes" id="UP000298781"/>
    </source>
</evidence>
<dbReference type="PANTHER" id="PTHR47992">
    <property type="entry name" value="PROTEIN PHOSPHATASE"/>
    <property type="match status" value="1"/>
</dbReference>
<dbReference type="InterPro" id="IPR036457">
    <property type="entry name" value="PPM-type-like_dom_sf"/>
</dbReference>
<dbReference type="InterPro" id="IPR001932">
    <property type="entry name" value="PPM-type_phosphatase-like_dom"/>
</dbReference>